<feature type="transmembrane region" description="Helical" evidence="10">
    <location>
        <begin position="83"/>
        <end position="102"/>
    </location>
</feature>
<feature type="transmembrane region" description="Helical" evidence="10">
    <location>
        <begin position="185"/>
        <end position="205"/>
    </location>
</feature>
<dbReference type="EMBL" id="HBIO01008956">
    <property type="protein sequence ID" value="CAE0462023.1"/>
    <property type="molecule type" value="Transcribed_RNA"/>
</dbReference>
<comment type="catalytic activity">
    <reaction evidence="10">
        <text>an acyl-CoA + malonyl-CoA + H(+) = a 3-oxoacyl-CoA + CO2 + CoA</text>
        <dbReference type="Rhea" id="RHEA:50252"/>
        <dbReference type="ChEBI" id="CHEBI:15378"/>
        <dbReference type="ChEBI" id="CHEBI:16526"/>
        <dbReference type="ChEBI" id="CHEBI:57287"/>
        <dbReference type="ChEBI" id="CHEBI:57384"/>
        <dbReference type="ChEBI" id="CHEBI:58342"/>
        <dbReference type="ChEBI" id="CHEBI:90726"/>
    </reaction>
    <physiologicalReaction direction="left-to-right" evidence="10">
        <dbReference type="Rhea" id="RHEA:50253"/>
    </physiologicalReaction>
</comment>
<dbReference type="Pfam" id="PF01151">
    <property type="entry name" value="ELO"/>
    <property type="match status" value="1"/>
</dbReference>
<reference evidence="11" key="1">
    <citation type="submission" date="2021-01" db="EMBL/GenBank/DDBJ databases">
        <authorList>
            <person name="Corre E."/>
            <person name="Pelletier E."/>
            <person name="Niang G."/>
            <person name="Scheremetjew M."/>
            <person name="Finn R."/>
            <person name="Kale V."/>
            <person name="Holt S."/>
            <person name="Cochrane G."/>
            <person name="Meng A."/>
            <person name="Brown T."/>
            <person name="Cohen L."/>
        </authorList>
    </citation>
    <scope>NUCLEOTIDE SEQUENCE</scope>
    <source>
        <strain evidence="11">MM31A-1</strain>
    </source>
</reference>
<dbReference type="GO" id="GO:0030148">
    <property type="term" value="P:sphingolipid biosynthetic process"/>
    <property type="evidence" value="ECO:0007669"/>
    <property type="project" value="TreeGrafter"/>
</dbReference>
<keyword evidence="8 10" id="KW-0472">Membrane</keyword>
<evidence type="ECO:0000256" key="3">
    <source>
        <dbReference type="ARBA" id="ARBA00022679"/>
    </source>
</evidence>
<dbReference type="AlphaFoldDB" id="A0A7S3Q0S1"/>
<accession>A0A7S3Q0S1</accession>
<keyword evidence="9 10" id="KW-0275">Fatty acid biosynthesis</keyword>
<dbReference type="GO" id="GO:0034625">
    <property type="term" value="P:fatty acid elongation, monounsaturated fatty acid"/>
    <property type="evidence" value="ECO:0007669"/>
    <property type="project" value="TreeGrafter"/>
</dbReference>
<keyword evidence="6 10" id="KW-1133">Transmembrane helix</keyword>
<evidence type="ECO:0000256" key="6">
    <source>
        <dbReference type="ARBA" id="ARBA00022989"/>
    </source>
</evidence>
<protein>
    <recommendedName>
        <fullName evidence="10">Elongation of fatty acids protein</fullName>
        <ecNumber evidence="10">2.3.1.-</ecNumber>
    </recommendedName>
</protein>
<dbReference type="PROSITE" id="PS01188">
    <property type="entry name" value="ELO"/>
    <property type="match status" value="1"/>
</dbReference>
<evidence type="ECO:0000256" key="10">
    <source>
        <dbReference type="RuleBase" id="RU361115"/>
    </source>
</evidence>
<dbReference type="GO" id="GO:0034626">
    <property type="term" value="P:fatty acid elongation, polyunsaturated fatty acid"/>
    <property type="evidence" value="ECO:0007669"/>
    <property type="project" value="TreeGrafter"/>
</dbReference>
<evidence type="ECO:0000256" key="1">
    <source>
        <dbReference type="ARBA" id="ARBA00004141"/>
    </source>
</evidence>
<dbReference type="EC" id="2.3.1.-" evidence="10"/>
<dbReference type="InterPro" id="IPR002076">
    <property type="entry name" value="ELO_fam"/>
</dbReference>
<evidence type="ECO:0000256" key="2">
    <source>
        <dbReference type="ARBA" id="ARBA00022516"/>
    </source>
</evidence>
<dbReference type="PANTHER" id="PTHR11157">
    <property type="entry name" value="FATTY ACID ACYL TRANSFERASE-RELATED"/>
    <property type="match status" value="1"/>
</dbReference>
<feature type="transmembrane region" description="Helical" evidence="10">
    <location>
        <begin position="217"/>
        <end position="241"/>
    </location>
</feature>
<organism evidence="11">
    <name type="scientific">Chaetoceros debilis</name>
    <dbReference type="NCBI Taxonomy" id="122233"/>
    <lineage>
        <taxon>Eukaryota</taxon>
        <taxon>Sar</taxon>
        <taxon>Stramenopiles</taxon>
        <taxon>Ochrophyta</taxon>
        <taxon>Bacillariophyta</taxon>
        <taxon>Coscinodiscophyceae</taxon>
        <taxon>Chaetocerotophycidae</taxon>
        <taxon>Chaetocerotales</taxon>
        <taxon>Chaetocerotaceae</taxon>
        <taxon>Chaetoceros</taxon>
    </lineage>
</organism>
<dbReference type="GO" id="GO:0042761">
    <property type="term" value="P:very long-chain fatty acid biosynthetic process"/>
    <property type="evidence" value="ECO:0007669"/>
    <property type="project" value="TreeGrafter"/>
</dbReference>
<gene>
    <name evidence="11" type="ORF">CDEB00056_LOCUS6864</name>
</gene>
<keyword evidence="5 10" id="KW-0276">Fatty acid metabolism</keyword>
<evidence type="ECO:0000256" key="9">
    <source>
        <dbReference type="ARBA" id="ARBA00023160"/>
    </source>
</evidence>
<keyword evidence="7 10" id="KW-0443">Lipid metabolism</keyword>
<evidence type="ECO:0000256" key="7">
    <source>
        <dbReference type="ARBA" id="ARBA00023098"/>
    </source>
</evidence>
<feature type="transmembrane region" description="Helical" evidence="10">
    <location>
        <begin position="51"/>
        <end position="71"/>
    </location>
</feature>
<evidence type="ECO:0000256" key="4">
    <source>
        <dbReference type="ARBA" id="ARBA00022692"/>
    </source>
</evidence>
<keyword evidence="2 10" id="KW-0444">Lipid biosynthesis</keyword>
<dbReference type="PANTHER" id="PTHR11157:SF17">
    <property type="entry name" value="ELONGATION OF VERY LONG CHAIN FATTY ACIDS PROTEIN 6"/>
    <property type="match status" value="1"/>
</dbReference>
<evidence type="ECO:0000256" key="5">
    <source>
        <dbReference type="ARBA" id="ARBA00022832"/>
    </source>
</evidence>
<dbReference type="InterPro" id="IPR030457">
    <property type="entry name" value="ELO_CS"/>
</dbReference>
<feature type="transmembrane region" description="Helical" evidence="10">
    <location>
        <begin position="261"/>
        <end position="283"/>
    </location>
</feature>
<dbReference type="GO" id="GO:0005789">
    <property type="term" value="C:endoplasmic reticulum membrane"/>
    <property type="evidence" value="ECO:0007669"/>
    <property type="project" value="TreeGrafter"/>
</dbReference>
<name>A0A7S3Q0S1_9STRA</name>
<comment type="subcellular location">
    <subcellularLocation>
        <location evidence="1">Membrane</location>
        <topology evidence="1">Multi-pass membrane protein</topology>
    </subcellularLocation>
</comment>
<keyword evidence="3 10" id="KW-0808">Transferase</keyword>
<dbReference type="GO" id="GO:0009922">
    <property type="term" value="F:fatty acid elongase activity"/>
    <property type="evidence" value="ECO:0007669"/>
    <property type="project" value="InterPro"/>
</dbReference>
<evidence type="ECO:0000256" key="8">
    <source>
        <dbReference type="ARBA" id="ARBA00023136"/>
    </source>
</evidence>
<sequence length="304" mass="35521">MTDSCIGTNGFGLEYTEFACLYQNSIGRFTTKWEKFYDPQPVLAFMEDRPFIPIGTVIAYLIFCFVGKKVMHTKDAWKWRKYLAFWNFFLSTFSFIGAFRTGPQLIHNLTTMSMRDNLCGDPRVLFGSGSSGLWIQLFILSKFPELMDTFFIVIHKKPLIFLHWYHHVTVLLYCWHSYVTKSPSGIFFSVMNYSVHAIMYGYYFLMAIKMKPKWLNAMFITTAQISQMVVGVSITILASYYYKTNDEAVDGKCWIQGENNLAAFIMYGSYFFLFAQFFIARYFRVRTMSVTTSPLRKKKAKKNE</sequence>
<evidence type="ECO:0000313" key="11">
    <source>
        <dbReference type="EMBL" id="CAE0462023.1"/>
    </source>
</evidence>
<dbReference type="GO" id="GO:0019367">
    <property type="term" value="P:fatty acid elongation, saturated fatty acid"/>
    <property type="evidence" value="ECO:0007669"/>
    <property type="project" value="TreeGrafter"/>
</dbReference>
<feature type="transmembrane region" description="Helical" evidence="10">
    <location>
        <begin position="161"/>
        <end position="179"/>
    </location>
</feature>
<proteinExistence type="inferred from homology"/>
<comment type="similarity">
    <text evidence="10">Belongs to the ELO family.</text>
</comment>
<keyword evidence="4 10" id="KW-0812">Transmembrane</keyword>